<dbReference type="Proteomes" id="UP001060085">
    <property type="component" value="Linkage Group LG03"/>
</dbReference>
<protein>
    <submittedName>
        <fullName evidence="1">Uncharacterized protein</fullName>
    </submittedName>
</protein>
<proteinExistence type="predicted"/>
<reference evidence="2" key="1">
    <citation type="journal article" date="2023" name="Nat. Plants">
        <title>Single-cell RNA sequencing provides a high-resolution roadmap for understanding the multicellular compartmentation of specialized metabolism.</title>
        <authorList>
            <person name="Sun S."/>
            <person name="Shen X."/>
            <person name="Li Y."/>
            <person name="Li Y."/>
            <person name="Wang S."/>
            <person name="Li R."/>
            <person name="Zhang H."/>
            <person name="Shen G."/>
            <person name="Guo B."/>
            <person name="Wei J."/>
            <person name="Xu J."/>
            <person name="St-Pierre B."/>
            <person name="Chen S."/>
            <person name="Sun C."/>
        </authorList>
    </citation>
    <scope>NUCLEOTIDE SEQUENCE [LARGE SCALE GENOMIC DNA]</scope>
</reference>
<accession>A0ACC0BC11</accession>
<sequence>MALLLSSRVFTHSFLPKEKHSSFSYCIQRTRLPRASFPVKIITMSLRASMELESGASETSKGPAILWYKHDLRIDDHPGLLAASQQHRTLVPLYVFDHRILSRLSDEILELLLFALDDLKKSLKDQGSNLMIRFGSAESVIAELLKEVQATSIYAEEEVEYEMRQMLDAVKETLTAAVSSAEECPRMVLWRTPFYDIKNLDDLPASYDDFKKLKFPIVSPILSAKLPDSEMNLTWGELPTLEDLKKILDKSTRTSKNKWKFIEGEQFIAKSTKIDSLRKVAAKRSDQNILSNDITQRKRPERSAFVTEQGNLVGGGTSLVLDALAAYLRYLEGTARYEWQEVHQKLRETESREGASFGALFGAALLLGIISRRRVHYEAIKYEKERNGGFLSPFGYSAVSVAAVVNTVLSMEWYWLMALKGQMATEGVCAFRIWRWNGYLIQYTVSGSEGSAILLVHGFGAFLEHYRDNISRIAEGGNRVWAITLLGFGRSEKPNMVYTELMWARLVKDFIIEVVREPVHLVGNSIGGYCAAIVAGLWPDLTQSVVLLNSAGNIMPGDSAVVYSDDRQTSGAAWLGARLLLLYLRLNIRNIVKSFYPSRPDRVDDWLINEMLRASHDPGVLVVLECIFSFDLSVPLNYLFEGFEKKILFIQGTRDPLSDSRSKLAMLKAHCKGITIREIDAGHCPHDELPAEINSVIQEWVVSVERKAFSVSSAR</sequence>
<gene>
    <name evidence="1" type="ORF">M9H77_10568</name>
</gene>
<name>A0ACC0BC11_CATRO</name>
<organism evidence="1 2">
    <name type="scientific">Catharanthus roseus</name>
    <name type="common">Madagascar periwinkle</name>
    <name type="synonym">Vinca rosea</name>
    <dbReference type="NCBI Taxonomy" id="4058"/>
    <lineage>
        <taxon>Eukaryota</taxon>
        <taxon>Viridiplantae</taxon>
        <taxon>Streptophyta</taxon>
        <taxon>Embryophyta</taxon>
        <taxon>Tracheophyta</taxon>
        <taxon>Spermatophyta</taxon>
        <taxon>Magnoliopsida</taxon>
        <taxon>eudicotyledons</taxon>
        <taxon>Gunneridae</taxon>
        <taxon>Pentapetalae</taxon>
        <taxon>asterids</taxon>
        <taxon>lamiids</taxon>
        <taxon>Gentianales</taxon>
        <taxon>Apocynaceae</taxon>
        <taxon>Rauvolfioideae</taxon>
        <taxon>Vinceae</taxon>
        <taxon>Catharanthinae</taxon>
        <taxon>Catharanthus</taxon>
    </lineage>
</organism>
<evidence type="ECO:0000313" key="1">
    <source>
        <dbReference type="EMBL" id="KAI5670204.1"/>
    </source>
</evidence>
<dbReference type="EMBL" id="CM044703">
    <property type="protein sequence ID" value="KAI5670204.1"/>
    <property type="molecule type" value="Genomic_DNA"/>
</dbReference>
<comment type="caution">
    <text evidence="1">The sequence shown here is derived from an EMBL/GenBank/DDBJ whole genome shotgun (WGS) entry which is preliminary data.</text>
</comment>
<keyword evidence="2" id="KW-1185">Reference proteome</keyword>
<evidence type="ECO:0000313" key="2">
    <source>
        <dbReference type="Proteomes" id="UP001060085"/>
    </source>
</evidence>